<evidence type="ECO:0000313" key="13">
    <source>
        <dbReference type="EMBL" id="SHG84100.1"/>
    </source>
</evidence>
<dbReference type="InterPro" id="IPR001544">
    <property type="entry name" value="Aminotrans_IV"/>
</dbReference>
<comment type="function">
    <text evidence="12">Acts on leucine, isoleucine and valine.</text>
</comment>
<gene>
    <name evidence="12" type="primary">ilvE</name>
    <name evidence="13" type="ORF">SAMN04488109_2085</name>
</gene>
<protein>
    <recommendedName>
        <fullName evidence="12">Branched-chain-amino-acid aminotransferase</fullName>
        <shortName evidence="12">BCAT</shortName>
        <ecNumber evidence="12">2.6.1.42</ecNumber>
    </recommendedName>
</protein>
<keyword evidence="7 12" id="KW-0808">Transferase</keyword>
<dbReference type="PANTHER" id="PTHR42743:SF11">
    <property type="entry name" value="AMINODEOXYCHORISMATE LYASE"/>
    <property type="match status" value="1"/>
</dbReference>
<evidence type="ECO:0000313" key="14">
    <source>
        <dbReference type="Proteomes" id="UP000184212"/>
    </source>
</evidence>
<comment type="cofactor">
    <cofactor evidence="1 12">
        <name>pyridoxal 5'-phosphate</name>
        <dbReference type="ChEBI" id="CHEBI:597326"/>
    </cofactor>
</comment>
<name>A0A1M5N3G0_9BACT</name>
<dbReference type="UniPathway" id="UPA00049">
    <property type="reaction ID" value="UER00062"/>
</dbReference>
<evidence type="ECO:0000256" key="8">
    <source>
        <dbReference type="ARBA" id="ARBA00022898"/>
    </source>
</evidence>
<dbReference type="SUPFAM" id="SSF56752">
    <property type="entry name" value="D-aminoacid aminotransferase-like PLP-dependent enzymes"/>
    <property type="match status" value="1"/>
</dbReference>
<evidence type="ECO:0000256" key="11">
    <source>
        <dbReference type="ARBA" id="ARBA00049229"/>
    </source>
</evidence>
<keyword evidence="12" id="KW-0100">Branched-chain amino acid biosynthesis</keyword>
<comment type="similarity">
    <text evidence="5 12">Belongs to the class-IV pyridoxal-phosphate-dependent aminotransferase family.</text>
</comment>
<comment type="catalytic activity">
    <reaction evidence="9 12">
        <text>L-valine + 2-oxoglutarate = 3-methyl-2-oxobutanoate + L-glutamate</text>
        <dbReference type="Rhea" id="RHEA:24813"/>
        <dbReference type="ChEBI" id="CHEBI:11851"/>
        <dbReference type="ChEBI" id="CHEBI:16810"/>
        <dbReference type="ChEBI" id="CHEBI:29985"/>
        <dbReference type="ChEBI" id="CHEBI:57762"/>
        <dbReference type="EC" id="2.6.1.42"/>
    </reaction>
</comment>
<comment type="catalytic activity">
    <reaction evidence="10 12">
        <text>L-isoleucine + 2-oxoglutarate = (S)-3-methyl-2-oxopentanoate + L-glutamate</text>
        <dbReference type="Rhea" id="RHEA:24801"/>
        <dbReference type="ChEBI" id="CHEBI:16810"/>
        <dbReference type="ChEBI" id="CHEBI:29985"/>
        <dbReference type="ChEBI" id="CHEBI:35146"/>
        <dbReference type="ChEBI" id="CHEBI:58045"/>
        <dbReference type="EC" id="2.6.1.42"/>
    </reaction>
</comment>
<evidence type="ECO:0000256" key="3">
    <source>
        <dbReference type="ARBA" id="ARBA00004931"/>
    </source>
</evidence>
<keyword evidence="6 12" id="KW-0032">Aminotransferase</keyword>
<dbReference type="GO" id="GO:0009098">
    <property type="term" value="P:L-leucine biosynthetic process"/>
    <property type="evidence" value="ECO:0007669"/>
    <property type="project" value="UniProtKB-UniPathway"/>
</dbReference>
<dbReference type="AlphaFoldDB" id="A0A1M5N3G0"/>
<dbReference type="NCBIfam" id="TIGR01122">
    <property type="entry name" value="ilvE_I"/>
    <property type="match status" value="1"/>
</dbReference>
<reference evidence="13 14" key="1">
    <citation type="submission" date="2016-11" db="EMBL/GenBank/DDBJ databases">
        <authorList>
            <person name="Jaros S."/>
            <person name="Januszkiewicz K."/>
            <person name="Wedrychowicz H."/>
        </authorList>
    </citation>
    <scope>NUCLEOTIDE SEQUENCE [LARGE SCALE GENOMIC DNA]</scope>
    <source>
        <strain evidence="13 14">DSM 24574</strain>
    </source>
</reference>
<dbReference type="InterPro" id="IPR005785">
    <property type="entry name" value="B_amino_transI"/>
</dbReference>
<evidence type="ECO:0000256" key="6">
    <source>
        <dbReference type="ARBA" id="ARBA00022576"/>
    </source>
</evidence>
<dbReference type="Proteomes" id="UP000184212">
    <property type="component" value="Unassembled WGS sequence"/>
</dbReference>
<dbReference type="InterPro" id="IPR043132">
    <property type="entry name" value="BCAT-like_C"/>
</dbReference>
<dbReference type="GO" id="GO:0009099">
    <property type="term" value="P:L-valine biosynthetic process"/>
    <property type="evidence" value="ECO:0007669"/>
    <property type="project" value="UniProtKB-UniPathway"/>
</dbReference>
<comment type="pathway">
    <text evidence="4 12">Amino-acid biosynthesis; L-leucine biosynthesis; L-leucine from 3-methyl-2-oxobutanoate: step 4/4.</text>
</comment>
<dbReference type="InterPro" id="IPR036038">
    <property type="entry name" value="Aminotransferase-like"/>
</dbReference>
<dbReference type="NCBIfam" id="NF005146">
    <property type="entry name" value="PRK06606.1"/>
    <property type="match status" value="1"/>
</dbReference>
<dbReference type="EMBL" id="FQWQ01000001">
    <property type="protein sequence ID" value="SHG84100.1"/>
    <property type="molecule type" value="Genomic_DNA"/>
</dbReference>
<dbReference type="RefSeq" id="WP_073133401.1">
    <property type="nucleotide sequence ID" value="NZ_FQWQ01000001.1"/>
</dbReference>
<dbReference type="InterPro" id="IPR050571">
    <property type="entry name" value="Class-IV_PLP-Dep_Aminotrnsfr"/>
</dbReference>
<dbReference type="InterPro" id="IPR043131">
    <property type="entry name" value="BCAT-like_N"/>
</dbReference>
<evidence type="ECO:0000256" key="9">
    <source>
        <dbReference type="ARBA" id="ARBA00048212"/>
    </source>
</evidence>
<sequence>MYYTKDTILFLNGKFIKAVDAHTDLYSQTLHYGFGAFEGIRAYQSLNGVKIFKAFEHFERLRKSCALVGIPFQYETEELVQIAYQLLERNNLSDSYIRPLVYCGPNMTLTQPQDVFLMMCAWEWDKYHGDKLLKLCVSSYQRPNPNSLKMEAKVTGHYVNSILATSEAKVRGYDEALMLDMNGNVAEAPGANFFLEKNGVLYTPPVGHILPGITRQTVLNICRELDIPVKERNISPEELESADSAFLCGTAAEIAGIESIDAKPFRKEWYESLGATVQEAYKCQVLEKSFSYVII</sequence>
<accession>A0A1M5N3G0</accession>
<evidence type="ECO:0000256" key="12">
    <source>
        <dbReference type="RuleBase" id="RU364094"/>
    </source>
</evidence>
<evidence type="ECO:0000256" key="1">
    <source>
        <dbReference type="ARBA" id="ARBA00001933"/>
    </source>
</evidence>
<dbReference type="Gene3D" id="3.30.470.10">
    <property type="match status" value="1"/>
</dbReference>
<dbReference type="Pfam" id="PF01063">
    <property type="entry name" value="Aminotran_4"/>
    <property type="match status" value="1"/>
</dbReference>
<dbReference type="UniPathway" id="UPA00048">
    <property type="reaction ID" value="UER00073"/>
</dbReference>
<dbReference type="STRING" id="947013.SAMN04488109_2085"/>
<dbReference type="OrthoDB" id="9804984at2"/>
<proteinExistence type="inferred from homology"/>
<dbReference type="EC" id="2.6.1.42" evidence="12"/>
<evidence type="ECO:0000256" key="2">
    <source>
        <dbReference type="ARBA" id="ARBA00004824"/>
    </source>
</evidence>
<keyword evidence="8 12" id="KW-0663">Pyridoxal phosphate</keyword>
<comment type="catalytic activity">
    <reaction evidence="11 12">
        <text>L-leucine + 2-oxoglutarate = 4-methyl-2-oxopentanoate + L-glutamate</text>
        <dbReference type="Rhea" id="RHEA:18321"/>
        <dbReference type="ChEBI" id="CHEBI:16810"/>
        <dbReference type="ChEBI" id="CHEBI:17865"/>
        <dbReference type="ChEBI" id="CHEBI:29985"/>
        <dbReference type="ChEBI" id="CHEBI:57427"/>
        <dbReference type="EC" id="2.6.1.42"/>
    </reaction>
</comment>
<dbReference type="Gene3D" id="3.20.10.10">
    <property type="entry name" value="D-amino Acid Aminotransferase, subunit A, domain 2"/>
    <property type="match status" value="1"/>
</dbReference>
<keyword evidence="12" id="KW-0028">Amino-acid biosynthesis</keyword>
<comment type="pathway">
    <text evidence="2 12">Amino-acid biosynthesis; L-isoleucine biosynthesis; L-isoleucine from 2-oxobutanoate: step 4/4.</text>
</comment>
<dbReference type="GO" id="GO:0052656">
    <property type="term" value="F:L-isoleucine-2-oxoglutarate transaminase activity"/>
    <property type="evidence" value="ECO:0007669"/>
    <property type="project" value="RHEA"/>
</dbReference>
<evidence type="ECO:0000256" key="10">
    <source>
        <dbReference type="ARBA" id="ARBA00048798"/>
    </source>
</evidence>
<dbReference type="GO" id="GO:0052654">
    <property type="term" value="F:L-leucine-2-oxoglutarate transaminase activity"/>
    <property type="evidence" value="ECO:0007669"/>
    <property type="project" value="RHEA"/>
</dbReference>
<keyword evidence="14" id="KW-1185">Reference proteome</keyword>
<dbReference type="GO" id="GO:0009097">
    <property type="term" value="P:isoleucine biosynthetic process"/>
    <property type="evidence" value="ECO:0007669"/>
    <property type="project" value="UniProtKB-UniPathway"/>
</dbReference>
<evidence type="ECO:0000256" key="4">
    <source>
        <dbReference type="ARBA" id="ARBA00005072"/>
    </source>
</evidence>
<dbReference type="GO" id="GO:0052655">
    <property type="term" value="F:L-valine-2-oxoglutarate transaminase activity"/>
    <property type="evidence" value="ECO:0007669"/>
    <property type="project" value="RHEA"/>
</dbReference>
<dbReference type="UniPathway" id="UPA00047">
    <property type="reaction ID" value="UER00058"/>
</dbReference>
<comment type="pathway">
    <text evidence="3 12">Amino-acid biosynthesis; L-valine biosynthesis; L-valine from pyruvate: step 4/4.</text>
</comment>
<organism evidence="13 14">
    <name type="scientific">Chryseolinea serpens</name>
    <dbReference type="NCBI Taxonomy" id="947013"/>
    <lineage>
        <taxon>Bacteria</taxon>
        <taxon>Pseudomonadati</taxon>
        <taxon>Bacteroidota</taxon>
        <taxon>Cytophagia</taxon>
        <taxon>Cytophagales</taxon>
        <taxon>Fulvivirgaceae</taxon>
        <taxon>Chryseolinea</taxon>
    </lineage>
</organism>
<evidence type="ECO:0000256" key="7">
    <source>
        <dbReference type="ARBA" id="ARBA00022679"/>
    </source>
</evidence>
<evidence type="ECO:0000256" key="5">
    <source>
        <dbReference type="ARBA" id="ARBA00009320"/>
    </source>
</evidence>
<dbReference type="FunFam" id="3.20.10.10:FF:000002">
    <property type="entry name" value="D-alanine aminotransferase"/>
    <property type="match status" value="1"/>
</dbReference>
<dbReference type="PANTHER" id="PTHR42743">
    <property type="entry name" value="AMINO-ACID AMINOTRANSFERASE"/>
    <property type="match status" value="1"/>
</dbReference>